<gene>
    <name evidence="9" type="ORF">HNQ36_000768</name>
</gene>
<dbReference type="EMBL" id="JACHIJ010000001">
    <property type="protein sequence ID" value="MBB5050820.1"/>
    <property type="molecule type" value="Genomic_DNA"/>
</dbReference>
<evidence type="ECO:0000256" key="3">
    <source>
        <dbReference type="ARBA" id="ARBA00022692"/>
    </source>
</evidence>
<evidence type="ECO:0000256" key="2">
    <source>
        <dbReference type="ARBA" id="ARBA00006143"/>
    </source>
</evidence>
<comment type="subcellular location">
    <subcellularLocation>
        <location evidence="1">Membrane</location>
        <topology evidence="1">Multi-pass membrane protein</topology>
    </subcellularLocation>
</comment>
<feature type="transmembrane region" description="Helical" evidence="7">
    <location>
        <begin position="6"/>
        <end position="36"/>
    </location>
</feature>
<feature type="transmembrane region" description="Helical" evidence="7">
    <location>
        <begin position="173"/>
        <end position="191"/>
    </location>
</feature>
<keyword evidence="3 7" id="KW-0812">Transmembrane</keyword>
<dbReference type="GO" id="GO:0016020">
    <property type="term" value="C:membrane"/>
    <property type="evidence" value="ECO:0007669"/>
    <property type="project" value="UniProtKB-SubCell"/>
</dbReference>
<accession>A0A840MVN4</accession>
<evidence type="ECO:0000313" key="10">
    <source>
        <dbReference type="Proteomes" id="UP000521227"/>
    </source>
</evidence>
<comment type="caution">
    <text evidence="9">The sequence shown here is derived from an EMBL/GenBank/DDBJ whole genome shotgun (WGS) entry which is preliminary data.</text>
</comment>
<dbReference type="Proteomes" id="UP000521227">
    <property type="component" value="Unassembled WGS sequence"/>
</dbReference>
<dbReference type="InterPro" id="IPR051790">
    <property type="entry name" value="Cytochrome_c-biogenesis_DsbD"/>
</dbReference>
<dbReference type="GO" id="GO:0017004">
    <property type="term" value="P:cytochrome complex assembly"/>
    <property type="evidence" value="ECO:0007669"/>
    <property type="project" value="UniProtKB-KW"/>
</dbReference>
<keyword evidence="4" id="KW-0201">Cytochrome c-type biogenesis</keyword>
<feature type="transmembrane region" description="Helical" evidence="7">
    <location>
        <begin position="57"/>
        <end position="82"/>
    </location>
</feature>
<protein>
    <submittedName>
        <fullName evidence="9">Cytochrome c-type biogenesis protein</fullName>
    </submittedName>
</protein>
<feature type="domain" description="Cytochrome C biogenesis protein transmembrane" evidence="8">
    <location>
        <begin position="6"/>
        <end position="222"/>
    </location>
</feature>
<dbReference type="PANTHER" id="PTHR31272:SF4">
    <property type="entry name" value="CYTOCHROME C-TYPE BIOGENESIS PROTEIN HI_1454-RELATED"/>
    <property type="match status" value="1"/>
</dbReference>
<proteinExistence type="inferred from homology"/>
<evidence type="ECO:0000256" key="1">
    <source>
        <dbReference type="ARBA" id="ARBA00004141"/>
    </source>
</evidence>
<dbReference type="InterPro" id="IPR003834">
    <property type="entry name" value="Cyt_c_assmbl_TM_dom"/>
</dbReference>
<dbReference type="RefSeq" id="WP_184082591.1">
    <property type="nucleotide sequence ID" value="NZ_JACHIJ010000001.1"/>
</dbReference>
<evidence type="ECO:0000256" key="7">
    <source>
        <dbReference type="SAM" id="Phobius"/>
    </source>
</evidence>
<dbReference type="AlphaFoldDB" id="A0A840MVN4"/>
<keyword evidence="6 7" id="KW-0472">Membrane</keyword>
<dbReference type="PANTHER" id="PTHR31272">
    <property type="entry name" value="CYTOCHROME C-TYPE BIOGENESIS PROTEIN HI_1454-RELATED"/>
    <property type="match status" value="1"/>
</dbReference>
<keyword evidence="5 7" id="KW-1133">Transmembrane helix</keyword>
<reference evidence="9 10" key="1">
    <citation type="submission" date="2020-08" db="EMBL/GenBank/DDBJ databases">
        <title>Genomic Encyclopedia of Type Strains, Phase IV (KMG-IV): sequencing the most valuable type-strain genomes for metagenomic binning, comparative biology and taxonomic classification.</title>
        <authorList>
            <person name="Goeker M."/>
        </authorList>
    </citation>
    <scope>NUCLEOTIDE SEQUENCE [LARGE SCALE GENOMIC DNA]</scope>
    <source>
        <strain evidence="9 10">DSM 17498</strain>
    </source>
</reference>
<evidence type="ECO:0000256" key="5">
    <source>
        <dbReference type="ARBA" id="ARBA00022989"/>
    </source>
</evidence>
<evidence type="ECO:0000256" key="4">
    <source>
        <dbReference type="ARBA" id="ARBA00022748"/>
    </source>
</evidence>
<feature type="transmembrane region" description="Helical" evidence="7">
    <location>
        <begin position="212"/>
        <end position="237"/>
    </location>
</feature>
<feature type="transmembrane region" description="Helical" evidence="7">
    <location>
        <begin position="133"/>
        <end position="161"/>
    </location>
</feature>
<evidence type="ECO:0000313" key="9">
    <source>
        <dbReference type="EMBL" id="MBB5050820.1"/>
    </source>
</evidence>
<feature type="transmembrane region" description="Helical" evidence="7">
    <location>
        <begin position="88"/>
        <end position="112"/>
    </location>
</feature>
<name>A0A840MVN4_9BRAD</name>
<organism evidence="9 10">
    <name type="scientific">Afipia massiliensis</name>
    <dbReference type="NCBI Taxonomy" id="211460"/>
    <lineage>
        <taxon>Bacteria</taxon>
        <taxon>Pseudomonadati</taxon>
        <taxon>Pseudomonadota</taxon>
        <taxon>Alphaproteobacteria</taxon>
        <taxon>Hyphomicrobiales</taxon>
        <taxon>Nitrobacteraceae</taxon>
        <taxon>Afipia</taxon>
    </lineage>
</organism>
<evidence type="ECO:0000259" key="8">
    <source>
        <dbReference type="Pfam" id="PF02683"/>
    </source>
</evidence>
<evidence type="ECO:0000256" key="6">
    <source>
        <dbReference type="ARBA" id="ARBA00023136"/>
    </source>
</evidence>
<sequence>MVSSISLIGALGAGLLSFLSPCVLPLVPPYLCFLAGISLDDLTKDDAAPGWRPNWRVVALSFAFVLGFATVFVALGASASALGKTITAYFDTLAIIAGVIIIILGLHFLGVFRIRLLFREARFQTASKPAGFLGAYVVGLAFAFGWTPCVGPVLAAILVVAGVEGSAVRGASLLGAYALGIGIPFMLASLFSAPFMRLMARLRGHMGTIEKVIGGALVLTGVLFLTGGMPRIAGWLLETFPVFGSFG</sequence>
<comment type="similarity">
    <text evidence="2">Belongs to the DsbD family.</text>
</comment>
<dbReference type="Pfam" id="PF02683">
    <property type="entry name" value="DsbD_TM"/>
    <property type="match status" value="1"/>
</dbReference>